<dbReference type="AlphaFoldDB" id="A0A6B1DXV7"/>
<sequence length="83" mass="9569">MSYSVWVKSAAKEPARLPRDVRERLIEAIDKLGEEPLTGVLLKGGLRGLRRLRVGDYRIVYEVLDGELIVLVVRVAHRRRAYR</sequence>
<dbReference type="InterPro" id="IPR035093">
    <property type="entry name" value="RelE/ParE_toxin_dom_sf"/>
</dbReference>
<name>A0A6B1DXV7_9CHLR</name>
<gene>
    <name evidence="3" type="ORF">F4Y08_14310</name>
</gene>
<dbReference type="Pfam" id="PF05016">
    <property type="entry name" value="ParE_toxin"/>
    <property type="match status" value="1"/>
</dbReference>
<evidence type="ECO:0000256" key="1">
    <source>
        <dbReference type="ARBA" id="ARBA00006226"/>
    </source>
</evidence>
<dbReference type="NCBIfam" id="TIGR02385">
    <property type="entry name" value="RelE_StbE"/>
    <property type="match status" value="1"/>
</dbReference>
<proteinExistence type="inferred from homology"/>
<accession>A0A6B1DXV7</accession>
<dbReference type="PANTHER" id="PTHR35601:SF1">
    <property type="entry name" value="TOXIN RELE"/>
    <property type="match status" value="1"/>
</dbReference>
<protein>
    <submittedName>
        <fullName evidence="3">Type II toxin-antitoxin system RelE/ParE family toxin</fullName>
    </submittedName>
</protein>
<comment type="similarity">
    <text evidence="1">Belongs to the RelE toxin family.</text>
</comment>
<organism evidence="3">
    <name type="scientific">Caldilineaceae bacterium SB0662_bin_9</name>
    <dbReference type="NCBI Taxonomy" id="2605258"/>
    <lineage>
        <taxon>Bacteria</taxon>
        <taxon>Bacillati</taxon>
        <taxon>Chloroflexota</taxon>
        <taxon>Caldilineae</taxon>
        <taxon>Caldilineales</taxon>
        <taxon>Caldilineaceae</taxon>
    </lineage>
</organism>
<reference evidence="3" key="1">
    <citation type="submission" date="2019-09" db="EMBL/GenBank/DDBJ databases">
        <title>Characterisation of the sponge microbiome using genome-centric metagenomics.</title>
        <authorList>
            <person name="Engelberts J.P."/>
            <person name="Robbins S.J."/>
            <person name="De Goeij J.M."/>
            <person name="Aranda M."/>
            <person name="Bell S.C."/>
            <person name="Webster N.S."/>
        </authorList>
    </citation>
    <scope>NUCLEOTIDE SEQUENCE</scope>
    <source>
        <strain evidence="3">SB0662_bin_9</strain>
    </source>
</reference>
<comment type="caution">
    <text evidence="3">The sequence shown here is derived from an EMBL/GenBank/DDBJ whole genome shotgun (WGS) entry which is preliminary data.</text>
</comment>
<dbReference type="PANTHER" id="PTHR35601">
    <property type="entry name" value="TOXIN RELE"/>
    <property type="match status" value="1"/>
</dbReference>
<evidence type="ECO:0000256" key="2">
    <source>
        <dbReference type="ARBA" id="ARBA00022649"/>
    </source>
</evidence>
<evidence type="ECO:0000313" key="3">
    <source>
        <dbReference type="EMBL" id="MYD91482.1"/>
    </source>
</evidence>
<dbReference type="InterPro" id="IPR007712">
    <property type="entry name" value="RelE/ParE_toxin"/>
</dbReference>
<dbReference type="Gene3D" id="3.30.2310.20">
    <property type="entry name" value="RelE-like"/>
    <property type="match status" value="1"/>
</dbReference>
<keyword evidence="2" id="KW-1277">Toxin-antitoxin system</keyword>
<dbReference type="EMBL" id="VXPY01000097">
    <property type="protein sequence ID" value="MYD91482.1"/>
    <property type="molecule type" value="Genomic_DNA"/>
</dbReference>
<dbReference type="SUPFAM" id="SSF143011">
    <property type="entry name" value="RelE-like"/>
    <property type="match status" value="1"/>
</dbReference>